<dbReference type="AlphaFoldDB" id="A0A8D8RCU9"/>
<dbReference type="EMBL" id="HBUF01154118">
    <property type="protein sequence ID" value="CAG6648789.1"/>
    <property type="molecule type" value="Transcribed_RNA"/>
</dbReference>
<evidence type="ECO:0000313" key="1">
    <source>
        <dbReference type="EMBL" id="CAG6648789.1"/>
    </source>
</evidence>
<sequence length="128" mass="14790">MVLLYSKDLFLLLEGKKIICLDLMSDVFPGLCQAQEGEEMLRLDVCCLPRPMSRLKRVRRCLGFDRTIFVYLLLQQHAGVHRTKPILLRNRWAHFLHPNSSPNGVNPLSCTSESYPTVLVQRRARPEL</sequence>
<organism evidence="1">
    <name type="scientific">Cacopsylla melanoneura</name>
    <dbReference type="NCBI Taxonomy" id="428564"/>
    <lineage>
        <taxon>Eukaryota</taxon>
        <taxon>Metazoa</taxon>
        <taxon>Ecdysozoa</taxon>
        <taxon>Arthropoda</taxon>
        <taxon>Hexapoda</taxon>
        <taxon>Insecta</taxon>
        <taxon>Pterygota</taxon>
        <taxon>Neoptera</taxon>
        <taxon>Paraneoptera</taxon>
        <taxon>Hemiptera</taxon>
        <taxon>Sternorrhyncha</taxon>
        <taxon>Psylloidea</taxon>
        <taxon>Psyllidae</taxon>
        <taxon>Psyllinae</taxon>
        <taxon>Cacopsylla</taxon>
    </lineage>
</organism>
<protein>
    <submittedName>
        <fullName evidence="1">Uncharacterized protein</fullName>
    </submittedName>
</protein>
<reference evidence="1" key="1">
    <citation type="submission" date="2021-05" db="EMBL/GenBank/DDBJ databases">
        <authorList>
            <person name="Alioto T."/>
            <person name="Alioto T."/>
            <person name="Gomez Garrido J."/>
        </authorList>
    </citation>
    <scope>NUCLEOTIDE SEQUENCE</scope>
</reference>
<accession>A0A8D8RCU9</accession>
<proteinExistence type="predicted"/>
<name>A0A8D8RCU9_9HEMI</name>
<dbReference type="EMBL" id="HBUF01154119">
    <property type="protein sequence ID" value="CAG6648790.1"/>
    <property type="molecule type" value="Transcribed_RNA"/>
</dbReference>